<evidence type="ECO:0000313" key="1">
    <source>
        <dbReference type="EMBL" id="KZP06123.1"/>
    </source>
</evidence>
<protein>
    <submittedName>
        <fullName evidence="1">Uncharacterized protein</fullName>
    </submittedName>
</protein>
<evidence type="ECO:0000313" key="2">
    <source>
        <dbReference type="EMBL" id="KZP14278.1"/>
    </source>
</evidence>
<organism evidence="1 3">
    <name type="scientific">Athelia psychrophila</name>
    <dbReference type="NCBI Taxonomy" id="1759441"/>
    <lineage>
        <taxon>Eukaryota</taxon>
        <taxon>Fungi</taxon>
        <taxon>Dikarya</taxon>
        <taxon>Basidiomycota</taxon>
        <taxon>Agaricomycotina</taxon>
        <taxon>Agaricomycetes</taxon>
        <taxon>Agaricomycetidae</taxon>
        <taxon>Atheliales</taxon>
        <taxon>Atheliaceae</taxon>
        <taxon>Athelia</taxon>
    </lineage>
</organism>
<name>A0A167WI09_9AGAM</name>
<gene>
    <name evidence="2" type="ORF">FIBSPDRAFT_868386</name>
    <name evidence="1" type="ORF">FIBSPDRAFT_876820</name>
</gene>
<proteinExistence type="predicted"/>
<reference evidence="1 3" key="1">
    <citation type="journal article" date="2016" name="Mol. Biol. Evol.">
        <title>Comparative Genomics of Early-Diverging Mushroom-Forming Fungi Provides Insights into the Origins of Lignocellulose Decay Capabilities.</title>
        <authorList>
            <person name="Nagy L.G."/>
            <person name="Riley R."/>
            <person name="Tritt A."/>
            <person name="Adam C."/>
            <person name="Daum C."/>
            <person name="Floudas D."/>
            <person name="Sun H."/>
            <person name="Yadav J.S."/>
            <person name="Pangilinan J."/>
            <person name="Larsson K.H."/>
            <person name="Matsuura K."/>
            <person name="Barry K."/>
            <person name="Labutti K."/>
            <person name="Kuo R."/>
            <person name="Ohm R.A."/>
            <person name="Bhattacharya S.S."/>
            <person name="Shirouzu T."/>
            <person name="Yoshinaga Y."/>
            <person name="Martin F.M."/>
            <person name="Grigoriev I.V."/>
            <person name="Hibbett D.S."/>
        </authorList>
    </citation>
    <scope>NUCLEOTIDE SEQUENCE [LARGE SCALE GENOMIC DNA]</scope>
    <source>
        <strain evidence="1 3">CBS 109695</strain>
    </source>
</reference>
<dbReference type="Proteomes" id="UP000076532">
    <property type="component" value="Unassembled WGS sequence"/>
</dbReference>
<sequence>MLRLNGPPGLERGSEKISVHTQSITPESWRTPQAGTCTLLSRGTDRHHFRVTPKIWFPKIWIFSHCYLLLC</sequence>
<dbReference type="EMBL" id="KV417619">
    <property type="protein sequence ID" value="KZP14278.1"/>
    <property type="molecule type" value="Genomic_DNA"/>
</dbReference>
<keyword evidence="3" id="KW-1185">Reference proteome</keyword>
<dbReference type="EMBL" id="KV417803">
    <property type="protein sequence ID" value="KZP06123.1"/>
    <property type="molecule type" value="Genomic_DNA"/>
</dbReference>
<evidence type="ECO:0000313" key="3">
    <source>
        <dbReference type="Proteomes" id="UP000076532"/>
    </source>
</evidence>
<accession>A0A167WI09</accession>
<dbReference type="AlphaFoldDB" id="A0A167WI09"/>